<keyword evidence="5" id="KW-0677">Repeat</keyword>
<sequence length="546" mass="61635">MEMDVHDELLAAVLFIVFTMFTLWVFRKLWAVRKRKTINDTSSKSGHYWSPIEQNEQQHNYCSGCKQHVVSGYECDNCLLKVDNINCLRAISTKIHCKVNQTLCRKETFDHHWICGNIGADLFCEVCEELCGGGVGLQDFRCSWCWRVVHTKCKPKFTLSCDFGRLQRTIIPPYCVTTRKPGNRNQRMMLIKSPFQAVIDKIEIPTDIEKWRPIMVIVNPKSGSGAGKQLLRNFRAHLHPAQVVDVLKSNISASLRWIDEHPEVDVRILIAGGDGTICSALDQIDTLSRRIPVAVLPLGTGNDLSRWLKWGKKCGGDIDVIKLMEDIQEAEVTLVDRWTIDAESQKKLGVRLQSNKTLSMTNYVSVGVDACVTLGMQNTRESIPRAMSSRLLNKFLFFTFGTKDVFERVCKGLNERIDLYLDDVHINLPDIEGLIFLNIPYWGAGVKPWATYNASHRQECDDETIEVFAVTSSFHIAQMQIGLASPLCIGQAKHAKLVFKGNHSFPMQSDGEAWVNSAGTVLISHKCKTAMLRKAEKQSTGCGMFF</sequence>
<dbReference type="InterPro" id="IPR017438">
    <property type="entry name" value="ATP-NAD_kinase_N"/>
</dbReference>
<evidence type="ECO:0000256" key="11">
    <source>
        <dbReference type="SAM" id="Phobius"/>
    </source>
</evidence>
<evidence type="ECO:0000313" key="15">
    <source>
        <dbReference type="Proteomes" id="UP000008281"/>
    </source>
</evidence>
<evidence type="ECO:0000256" key="10">
    <source>
        <dbReference type="RuleBase" id="RU361128"/>
    </source>
</evidence>
<dbReference type="OrthoDB" id="242257at2759"/>
<dbReference type="Pfam" id="PF00781">
    <property type="entry name" value="DAGK_cat"/>
    <property type="match status" value="1"/>
</dbReference>
<dbReference type="PANTHER" id="PTHR11255:SF118">
    <property type="entry name" value="DIACYLGLYCEROL KINASE EPSILON"/>
    <property type="match status" value="1"/>
</dbReference>
<dbReference type="FunFam" id="2.60.200.40:FF:000019">
    <property type="entry name" value="Diacylglycerol kinase"/>
    <property type="match status" value="1"/>
</dbReference>
<dbReference type="FunFam" id="3.30.60.20:FF:000090">
    <property type="entry name" value="Diacylglycerol kinase"/>
    <property type="match status" value="1"/>
</dbReference>
<name>E3LEG4_CAERE</name>
<comment type="catalytic activity">
    <reaction evidence="1 10">
        <text>a 1,2-diacyl-sn-glycerol + ATP = a 1,2-diacyl-sn-glycero-3-phosphate + ADP + H(+)</text>
        <dbReference type="Rhea" id="RHEA:10272"/>
        <dbReference type="ChEBI" id="CHEBI:15378"/>
        <dbReference type="ChEBI" id="CHEBI:17815"/>
        <dbReference type="ChEBI" id="CHEBI:30616"/>
        <dbReference type="ChEBI" id="CHEBI:58608"/>
        <dbReference type="ChEBI" id="CHEBI:456216"/>
        <dbReference type="EC" id="2.7.1.107"/>
    </reaction>
</comment>
<dbReference type="GO" id="GO:0016020">
    <property type="term" value="C:membrane"/>
    <property type="evidence" value="ECO:0007669"/>
    <property type="project" value="TreeGrafter"/>
</dbReference>
<dbReference type="InterPro" id="IPR046349">
    <property type="entry name" value="C1-like_sf"/>
</dbReference>
<feature type="domain" description="DAGKc" evidence="13">
    <location>
        <begin position="209"/>
        <end position="344"/>
    </location>
</feature>
<evidence type="ECO:0000313" key="14">
    <source>
        <dbReference type="EMBL" id="EFO82744.1"/>
    </source>
</evidence>
<feature type="transmembrane region" description="Helical" evidence="11">
    <location>
        <begin position="6"/>
        <end position="26"/>
    </location>
</feature>
<keyword evidence="4" id="KW-0479">Metal-binding</keyword>
<dbReference type="SMART" id="SM00046">
    <property type="entry name" value="DAGKc"/>
    <property type="match status" value="1"/>
</dbReference>
<dbReference type="Pfam" id="PF00609">
    <property type="entry name" value="DAGK_acc"/>
    <property type="match status" value="1"/>
</dbReference>
<dbReference type="Gene3D" id="3.40.50.10330">
    <property type="entry name" value="Probable inorganic polyphosphate/atp-NAD kinase, domain 1"/>
    <property type="match status" value="1"/>
</dbReference>
<dbReference type="FunCoup" id="E3LEG4">
    <property type="interactions" value="2781"/>
</dbReference>
<dbReference type="InParanoid" id="E3LEG4"/>
<reference evidence="14" key="1">
    <citation type="submission" date="2007-07" db="EMBL/GenBank/DDBJ databases">
        <title>PCAP assembly of the Caenorhabditis remanei genome.</title>
        <authorList>
            <consortium name="The Caenorhabditis remanei Sequencing Consortium"/>
            <person name="Wilson R.K."/>
        </authorList>
    </citation>
    <scope>NUCLEOTIDE SEQUENCE [LARGE SCALE GENOMIC DNA]</scope>
    <source>
        <strain evidence="14">PB4641</strain>
    </source>
</reference>
<comment type="similarity">
    <text evidence="2 10">Belongs to the eukaryotic diacylglycerol kinase family.</text>
</comment>
<dbReference type="AlphaFoldDB" id="E3LEG4"/>
<gene>
    <name evidence="14" type="primary">Cre-dgk-2</name>
    <name evidence="14" type="ORF">CRE_00311</name>
</gene>
<dbReference type="InterPro" id="IPR002219">
    <property type="entry name" value="PKC_DAG/PE"/>
</dbReference>
<dbReference type="GO" id="GO:0004143">
    <property type="term" value="F:ATP-dependent diacylglycerol kinase activity"/>
    <property type="evidence" value="ECO:0007669"/>
    <property type="project" value="UniProtKB-EC"/>
</dbReference>
<proteinExistence type="inferred from homology"/>
<dbReference type="InterPro" id="IPR037607">
    <property type="entry name" value="DGK"/>
</dbReference>
<evidence type="ECO:0000256" key="9">
    <source>
        <dbReference type="ARBA" id="ARBA00022840"/>
    </source>
</evidence>
<keyword evidence="11" id="KW-0812">Transmembrane</keyword>
<evidence type="ECO:0000256" key="3">
    <source>
        <dbReference type="ARBA" id="ARBA00022679"/>
    </source>
</evidence>
<evidence type="ECO:0000256" key="4">
    <source>
        <dbReference type="ARBA" id="ARBA00022723"/>
    </source>
</evidence>
<keyword evidence="9 10" id="KW-0067">ATP-binding</keyword>
<evidence type="ECO:0000256" key="1">
    <source>
        <dbReference type="ARBA" id="ARBA00001383"/>
    </source>
</evidence>
<dbReference type="SUPFAM" id="SSF57889">
    <property type="entry name" value="Cysteine-rich domain"/>
    <property type="match status" value="1"/>
</dbReference>
<dbReference type="InterPro" id="IPR001206">
    <property type="entry name" value="Diacylglycerol_kinase_cat_dom"/>
</dbReference>
<dbReference type="CDD" id="cd20853">
    <property type="entry name" value="C1_DGKepsilon_typeIII_rpt2"/>
    <property type="match status" value="1"/>
</dbReference>
<dbReference type="PROSITE" id="PS00479">
    <property type="entry name" value="ZF_DAG_PE_1"/>
    <property type="match status" value="1"/>
</dbReference>
<dbReference type="Proteomes" id="UP000008281">
    <property type="component" value="Unassembled WGS sequence"/>
</dbReference>
<dbReference type="Gene3D" id="3.30.60.20">
    <property type="match status" value="1"/>
</dbReference>
<dbReference type="STRING" id="31234.E3LEG4"/>
<dbReference type="SUPFAM" id="SSF111331">
    <property type="entry name" value="NAD kinase/diacylglycerol kinase-like"/>
    <property type="match status" value="1"/>
</dbReference>
<keyword evidence="7 10" id="KW-0418">Kinase</keyword>
<evidence type="ECO:0000259" key="12">
    <source>
        <dbReference type="PROSITE" id="PS50081"/>
    </source>
</evidence>
<dbReference type="GO" id="GO:0046872">
    <property type="term" value="F:metal ion binding"/>
    <property type="evidence" value="ECO:0007669"/>
    <property type="project" value="UniProtKB-KW"/>
</dbReference>
<organism evidence="15">
    <name type="scientific">Caenorhabditis remanei</name>
    <name type="common">Caenorhabditis vulgaris</name>
    <dbReference type="NCBI Taxonomy" id="31234"/>
    <lineage>
        <taxon>Eukaryota</taxon>
        <taxon>Metazoa</taxon>
        <taxon>Ecdysozoa</taxon>
        <taxon>Nematoda</taxon>
        <taxon>Chromadorea</taxon>
        <taxon>Rhabditida</taxon>
        <taxon>Rhabditina</taxon>
        <taxon>Rhabditomorpha</taxon>
        <taxon>Rhabditoidea</taxon>
        <taxon>Rhabditidae</taxon>
        <taxon>Peloderinae</taxon>
        <taxon>Caenorhabditis</taxon>
    </lineage>
</organism>
<dbReference type="GO" id="GO:0005524">
    <property type="term" value="F:ATP binding"/>
    <property type="evidence" value="ECO:0007669"/>
    <property type="project" value="UniProtKB-KW"/>
</dbReference>
<dbReference type="EC" id="2.7.1.107" evidence="10"/>
<dbReference type="PROSITE" id="PS50081">
    <property type="entry name" value="ZF_DAG_PE_2"/>
    <property type="match status" value="1"/>
</dbReference>
<keyword evidence="3 10" id="KW-0808">Transferase</keyword>
<evidence type="ECO:0000256" key="8">
    <source>
        <dbReference type="ARBA" id="ARBA00022833"/>
    </source>
</evidence>
<accession>E3LEG4</accession>
<dbReference type="GO" id="GO:0007200">
    <property type="term" value="P:phospholipase C-activating G protein-coupled receptor signaling pathway"/>
    <property type="evidence" value="ECO:0007669"/>
    <property type="project" value="InterPro"/>
</dbReference>
<dbReference type="FunFam" id="3.40.50.10330:FF:000039">
    <property type="entry name" value="Diacylglycerol kinase"/>
    <property type="match status" value="1"/>
</dbReference>
<dbReference type="CDD" id="cd20801">
    <property type="entry name" value="C1_DGKepsilon_typeIII_rpt1"/>
    <property type="match status" value="1"/>
</dbReference>
<dbReference type="EMBL" id="DS268407">
    <property type="protein sequence ID" value="EFO82744.1"/>
    <property type="molecule type" value="Genomic_DNA"/>
</dbReference>
<dbReference type="SMART" id="SM00045">
    <property type="entry name" value="DAGKa"/>
    <property type="match status" value="1"/>
</dbReference>
<protein>
    <recommendedName>
        <fullName evidence="10">Diacylglycerol kinase</fullName>
        <shortName evidence="10">DAG kinase</shortName>
        <ecNumber evidence="10">2.7.1.107</ecNumber>
    </recommendedName>
</protein>
<dbReference type="Gene3D" id="2.60.200.40">
    <property type="match status" value="1"/>
</dbReference>
<evidence type="ECO:0000256" key="6">
    <source>
        <dbReference type="ARBA" id="ARBA00022741"/>
    </source>
</evidence>
<feature type="domain" description="Phorbol-ester/DAG-type" evidence="12">
    <location>
        <begin position="110"/>
        <end position="161"/>
    </location>
</feature>
<dbReference type="InterPro" id="IPR000756">
    <property type="entry name" value="Diacylglycerol_kin_accessory"/>
</dbReference>
<dbReference type="SMART" id="SM00109">
    <property type="entry name" value="C1"/>
    <property type="match status" value="2"/>
</dbReference>
<keyword evidence="8" id="KW-0862">Zinc</keyword>
<evidence type="ECO:0000256" key="5">
    <source>
        <dbReference type="ARBA" id="ARBA00022737"/>
    </source>
</evidence>
<dbReference type="Pfam" id="PF00130">
    <property type="entry name" value="C1_1"/>
    <property type="match status" value="1"/>
</dbReference>
<evidence type="ECO:0000256" key="7">
    <source>
        <dbReference type="ARBA" id="ARBA00022777"/>
    </source>
</evidence>
<keyword evidence="15" id="KW-1185">Reference proteome</keyword>
<keyword evidence="11" id="KW-0472">Membrane</keyword>
<dbReference type="HOGENOM" id="CLU_003770_3_1_1"/>
<evidence type="ECO:0000259" key="13">
    <source>
        <dbReference type="PROSITE" id="PS50146"/>
    </source>
</evidence>
<dbReference type="InterPro" id="IPR016064">
    <property type="entry name" value="NAD/diacylglycerol_kinase_sf"/>
</dbReference>
<keyword evidence="6 10" id="KW-0547">Nucleotide-binding</keyword>
<evidence type="ECO:0000256" key="2">
    <source>
        <dbReference type="ARBA" id="ARBA00009280"/>
    </source>
</evidence>
<dbReference type="PANTHER" id="PTHR11255">
    <property type="entry name" value="DIACYLGLYCEROL KINASE"/>
    <property type="match status" value="1"/>
</dbReference>
<dbReference type="PROSITE" id="PS50146">
    <property type="entry name" value="DAGK"/>
    <property type="match status" value="1"/>
</dbReference>
<dbReference type="OMA" id="MQPDCER"/>
<dbReference type="eggNOG" id="KOG1169">
    <property type="taxonomic scope" value="Eukaryota"/>
</dbReference>
<keyword evidence="11" id="KW-1133">Transmembrane helix</keyword>